<feature type="domain" description="F-box" evidence="8">
    <location>
        <begin position="196"/>
        <end position="244"/>
    </location>
</feature>
<keyword evidence="4" id="KW-0963">Cytoplasm</keyword>
<dbReference type="GeneID" id="116295395"/>
<gene>
    <name evidence="11" type="primary">LOC116295395</name>
</gene>
<dbReference type="Pfam" id="PF19270">
    <property type="entry name" value="FBO_C"/>
    <property type="match status" value="1"/>
</dbReference>
<dbReference type="GO" id="GO:0031146">
    <property type="term" value="P:SCF-dependent proteasomal ubiquitin-dependent protein catabolic process"/>
    <property type="evidence" value="ECO:0007669"/>
    <property type="project" value="TreeGrafter"/>
</dbReference>
<feature type="domain" description="F-box protein Hrt3/FBXO9 C-terminal" evidence="9">
    <location>
        <begin position="261"/>
        <end position="360"/>
    </location>
</feature>
<dbReference type="RefSeq" id="XP_031559049.1">
    <property type="nucleotide sequence ID" value="XM_031703189.1"/>
</dbReference>
<accession>A0A6P8HRP2</accession>
<keyword evidence="10" id="KW-1185">Reference proteome</keyword>
<proteinExistence type="predicted"/>
<evidence type="ECO:0000259" key="8">
    <source>
        <dbReference type="Pfam" id="PF12937"/>
    </source>
</evidence>
<dbReference type="Gene3D" id="1.20.1280.50">
    <property type="match status" value="1"/>
</dbReference>
<evidence type="ECO:0000256" key="6">
    <source>
        <dbReference type="ARBA" id="ARBA00022803"/>
    </source>
</evidence>
<dbReference type="Pfam" id="PF12937">
    <property type="entry name" value="F-box-like"/>
    <property type="match status" value="1"/>
</dbReference>
<dbReference type="FunCoup" id="A0A6P8HRP2">
    <property type="interactions" value="287"/>
</dbReference>
<evidence type="ECO:0000256" key="7">
    <source>
        <dbReference type="SAM" id="MobiDB-lite"/>
    </source>
</evidence>
<dbReference type="KEGG" id="aten:116295395"/>
<evidence type="ECO:0000313" key="11">
    <source>
        <dbReference type="RefSeq" id="XP_031559049.1"/>
    </source>
</evidence>
<evidence type="ECO:0000259" key="9">
    <source>
        <dbReference type="Pfam" id="PF19270"/>
    </source>
</evidence>
<evidence type="ECO:0000256" key="1">
    <source>
        <dbReference type="ARBA" id="ARBA00004496"/>
    </source>
</evidence>
<dbReference type="AlphaFoldDB" id="A0A6P8HRP2"/>
<feature type="region of interest" description="Disordered" evidence="7">
    <location>
        <begin position="19"/>
        <end position="62"/>
    </location>
</feature>
<keyword evidence="5" id="KW-0833">Ubl conjugation pathway</keyword>
<feature type="compositionally biased region" description="Polar residues" evidence="7">
    <location>
        <begin position="29"/>
        <end position="44"/>
    </location>
</feature>
<comment type="pathway">
    <text evidence="2">Protein modification; protein ubiquitination.</text>
</comment>
<organism evidence="10 11">
    <name type="scientific">Actinia tenebrosa</name>
    <name type="common">Australian red waratah sea anemone</name>
    <dbReference type="NCBI Taxonomy" id="6105"/>
    <lineage>
        <taxon>Eukaryota</taxon>
        <taxon>Metazoa</taxon>
        <taxon>Cnidaria</taxon>
        <taxon>Anthozoa</taxon>
        <taxon>Hexacorallia</taxon>
        <taxon>Actiniaria</taxon>
        <taxon>Actiniidae</taxon>
        <taxon>Actinia</taxon>
    </lineage>
</organism>
<dbReference type="PANTHER" id="PTHR12874">
    <property type="entry name" value="F-BOX ONLY PROTEIN 48-RELATED"/>
    <property type="match status" value="1"/>
</dbReference>
<evidence type="ECO:0000313" key="10">
    <source>
        <dbReference type="Proteomes" id="UP000515163"/>
    </source>
</evidence>
<evidence type="ECO:0000256" key="3">
    <source>
        <dbReference type="ARBA" id="ARBA00019775"/>
    </source>
</evidence>
<dbReference type="SUPFAM" id="SSF81383">
    <property type="entry name" value="F-box domain"/>
    <property type="match status" value="1"/>
</dbReference>
<dbReference type="InterPro" id="IPR001810">
    <property type="entry name" value="F-box_dom"/>
</dbReference>
<evidence type="ECO:0000256" key="4">
    <source>
        <dbReference type="ARBA" id="ARBA00022490"/>
    </source>
</evidence>
<dbReference type="FunFam" id="1.20.1280.50:FF:000012">
    <property type="entry name" value="F-box only protein 9"/>
    <property type="match status" value="1"/>
</dbReference>
<dbReference type="PANTHER" id="PTHR12874:SF29">
    <property type="entry name" value="F-BOX ONLY PROTEIN 9"/>
    <property type="match status" value="1"/>
</dbReference>
<evidence type="ECO:0000256" key="5">
    <source>
        <dbReference type="ARBA" id="ARBA00022786"/>
    </source>
</evidence>
<dbReference type="GO" id="GO:0019005">
    <property type="term" value="C:SCF ubiquitin ligase complex"/>
    <property type="evidence" value="ECO:0007669"/>
    <property type="project" value="TreeGrafter"/>
</dbReference>
<sequence length="449" mass="51730">MENKNVEEELASFRREWKEELHSRENAAGRQSPNVSTEGKTNKTYAKVLQEKAPVKTNQSKALCNTQTTSSLKESDDVVSSVKLPQLGDKEDGSVNIKEKAEKLFRKAASLEKNGLAYEALKFYRKAIQLVPDIEFTITDFSSSSDEEDHYDDDYVIKESAINIPGISSLAHGIHNLSLSGFHLCEKEYESRATHISDIPVELLMYIFKWVVSTSLDFRSLEQVSMVCKGFYVCARDTEIWKLGCQRMWGVNCGSPVQWDHGSWRLMFINRPHLWTQGIYISKTTYMRPSEKVEDIWSMQLVTYYRYLRFFNDGAVHVVTTPDEPQIVVPRFSQPGLSMMQGHYKILGNKVVIILDVDSPIDSHYRARKGKRSGHSKLLENTFRMELEIRSTSRRRRHNQLKWVRYTHCKTYRDTGQTVVSEFDITSQFPPFSYSPVRSYTQTALAPLV</sequence>
<keyword evidence="6" id="KW-0802">TPR repeat</keyword>
<dbReference type="InParanoid" id="A0A6P8HRP2"/>
<dbReference type="InterPro" id="IPR045464">
    <property type="entry name" value="Hrt3/FBXO9_C"/>
</dbReference>
<dbReference type="GO" id="GO:0005737">
    <property type="term" value="C:cytoplasm"/>
    <property type="evidence" value="ECO:0007669"/>
    <property type="project" value="UniProtKB-SubCell"/>
</dbReference>
<dbReference type="CDD" id="cd22089">
    <property type="entry name" value="F-box_FBXO9"/>
    <property type="match status" value="1"/>
</dbReference>
<reference evidence="11" key="1">
    <citation type="submission" date="2025-08" db="UniProtKB">
        <authorList>
            <consortium name="RefSeq"/>
        </authorList>
    </citation>
    <scope>IDENTIFICATION</scope>
    <source>
        <tissue evidence="11">Tentacle</tissue>
    </source>
</reference>
<protein>
    <recommendedName>
        <fullName evidence="3">F-box only protein 9</fullName>
    </recommendedName>
</protein>
<evidence type="ECO:0000256" key="2">
    <source>
        <dbReference type="ARBA" id="ARBA00004906"/>
    </source>
</evidence>
<dbReference type="Proteomes" id="UP000515163">
    <property type="component" value="Unplaced"/>
</dbReference>
<name>A0A6P8HRP2_ACTTE</name>
<dbReference type="InterPro" id="IPR036047">
    <property type="entry name" value="F-box-like_dom_sf"/>
</dbReference>
<comment type="subcellular location">
    <subcellularLocation>
        <location evidence="1">Cytoplasm</location>
    </subcellularLocation>
</comment>
<dbReference type="OrthoDB" id="2117972at2759"/>